<dbReference type="EMBL" id="JANRMS010000095">
    <property type="protein sequence ID" value="KAJ3546938.1"/>
    <property type="molecule type" value="Genomic_DNA"/>
</dbReference>
<sequence>MRSKRQFLSGIGASEEIPDTFALGALSPDERIPSTAHVCPSTRCRASSDPNLSPPNSPDGAEHVPNIDTITSMKLMESRNKIHIASAVALQDMAFRAALFWFSQTSGDKEHAVFGDAVTNMAALAALSADLH</sequence>
<name>A0ACC1SV21_9HYPO</name>
<gene>
    <name evidence="1" type="ORF">NM208_g1752</name>
</gene>
<evidence type="ECO:0000313" key="1">
    <source>
        <dbReference type="EMBL" id="KAJ3546938.1"/>
    </source>
</evidence>
<accession>A0ACC1SV21</accession>
<evidence type="ECO:0000313" key="2">
    <source>
        <dbReference type="Proteomes" id="UP001148629"/>
    </source>
</evidence>
<proteinExistence type="predicted"/>
<protein>
    <submittedName>
        <fullName evidence="1">Uncharacterized protein</fullName>
    </submittedName>
</protein>
<organism evidence="1 2">
    <name type="scientific">Fusarium decemcellulare</name>
    <dbReference type="NCBI Taxonomy" id="57161"/>
    <lineage>
        <taxon>Eukaryota</taxon>
        <taxon>Fungi</taxon>
        <taxon>Dikarya</taxon>
        <taxon>Ascomycota</taxon>
        <taxon>Pezizomycotina</taxon>
        <taxon>Sordariomycetes</taxon>
        <taxon>Hypocreomycetidae</taxon>
        <taxon>Hypocreales</taxon>
        <taxon>Nectriaceae</taxon>
        <taxon>Fusarium</taxon>
        <taxon>Fusarium decemcellulare species complex</taxon>
    </lineage>
</organism>
<comment type="caution">
    <text evidence="1">The sequence shown here is derived from an EMBL/GenBank/DDBJ whole genome shotgun (WGS) entry which is preliminary data.</text>
</comment>
<reference evidence="1" key="1">
    <citation type="submission" date="2022-08" db="EMBL/GenBank/DDBJ databases">
        <title>Genome Sequence of Fusarium decemcellulare.</title>
        <authorList>
            <person name="Buettner E."/>
        </authorList>
    </citation>
    <scope>NUCLEOTIDE SEQUENCE</scope>
    <source>
        <strain evidence="1">Babe19</strain>
    </source>
</reference>
<keyword evidence="2" id="KW-1185">Reference proteome</keyword>
<dbReference type="Proteomes" id="UP001148629">
    <property type="component" value="Unassembled WGS sequence"/>
</dbReference>